<evidence type="ECO:0000256" key="1">
    <source>
        <dbReference type="SAM" id="MobiDB-lite"/>
    </source>
</evidence>
<feature type="compositionally biased region" description="Basic and acidic residues" evidence="1">
    <location>
        <begin position="315"/>
        <end position="326"/>
    </location>
</feature>
<feature type="compositionally biased region" description="Polar residues" evidence="1">
    <location>
        <begin position="302"/>
        <end position="314"/>
    </location>
</feature>
<proteinExistence type="predicted"/>
<protein>
    <recommendedName>
        <fullName evidence="2">C2H2-type domain-containing protein</fullName>
    </recommendedName>
</protein>
<name>N1SBF8_FUSC4</name>
<organism evidence="3 4">
    <name type="scientific">Fusarium oxysporum f. sp. cubense (strain race 4)</name>
    <name type="common">Panama disease fungus</name>
    <dbReference type="NCBI Taxonomy" id="2502994"/>
    <lineage>
        <taxon>Eukaryota</taxon>
        <taxon>Fungi</taxon>
        <taxon>Dikarya</taxon>
        <taxon>Ascomycota</taxon>
        <taxon>Pezizomycotina</taxon>
        <taxon>Sordariomycetes</taxon>
        <taxon>Hypocreomycetidae</taxon>
        <taxon>Hypocreales</taxon>
        <taxon>Nectriaceae</taxon>
        <taxon>Fusarium</taxon>
        <taxon>Fusarium oxysporum species complex</taxon>
    </lineage>
</organism>
<dbReference type="STRING" id="1229665.N1SBF8"/>
<evidence type="ECO:0000259" key="2">
    <source>
        <dbReference type="PROSITE" id="PS00028"/>
    </source>
</evidence>
<dbReference type="EMBL" id="KB726235">
    <property type="protein sequence ID" value="EMT73420.1"/>
    <property type="molecule type" value="Genomic_DNA"/>
</dbReference>
<dbReference type="PROSITE" id="PS00028">
    <property type="entry name" value="ZINC_FINGER_C2H2_1"/>
    <property type="match status" value="1"/>
</dbReference>
<evidence type="ECO:0000313" key="4">
    <source>
        <dbReference type="Proteomes" id="UP000016929"/>
    </source>
</evidence>
<feature type="domain" description="C2H2-type" evidence="2">
    <location>
        <begin position="208"/>
        <end position="230"/>
    </location>
</feature>
<reference evidence="4" key="1">
    <citation type="submission" date="2012-09" db="EMBL/GenBank/DDBJ databases">
        <title>Genome sequencing and comparative transcriptomics of race 1 and race 4 of banana pathogen: Fusarium oxysporum f. sp. cubense.</title>
        <authorList>
            <person name="Fang X."/>
            <person name="Huang J."/>
        </authorList>
    </citation>
    <scope>NUCLEOTIDE SEQUENCE [LARGE SCALE GENOMIC DNA]</scope>
    <source>
        <strain evidence="4">race 4</strain>
    </source>
</reference>
<dbReference type="InterPro" id="IPR013087">
    <property type="entry name" value="Znf_C2H2_type"/>
</dbReference>
<dbReference type="PANTHER" id="PTHR35391:SF7">
    <property type="entry name" value="C2H2-TYPE DOMAIN-CONTAINING PROTEIN"/>
    <property type="match status" value="1"/>
</dbReference>
<evidence type="ECO:0000313" key="3">
    <source>
        <dbReference type="EMBL" id="EMT73420.1"/>
    </source>
</evidence>
<keyword evidence="4" id="KW-1185">Reference proteome</keyword>
<feature type="region of interest" description="Disordered" evidence="1">
    <location>
        <begin position="287"/>
        <end position="330"/>
    </location>
</feature>
<dbReference type="Proteomes" id="UP000016929">
    <property type="component" value="Unassembled WGS sequence"/>
</dbReference>
<dbReference type="PANTHER" id="PTHR35391">
    <property type="entry name" value="C2H2-TYPE DOMAIN-CONTAINING PROTEIN-RELATED"/>
    <property type="match status" value="1"/>
</dbReference>
<dbReference type="OrthoDB" id="6133115at2759"/>
<dbReference type="HOGENOM" id="CLU_015936_2_0_1"/>
<dbReference type="SMART" id="SM00355">
    <property type="entry name" value="ZnF_C2H2"/>
    <property type="match status" value="3"/>
</dbReference>
<dbReference type="AlphaFoldDB" id="N1SBF8"/>
<sequence length="437" mass="49825">MADQQTRFNVWAGNIGAHRTGLSSLDYRLRGSSHIKFQVLSLLKDLIELMQDFEESDDPDTELDQTFVDIADVVNCLLRFSVAIRNPAPHDRFIKSHSIDTSHYEIFDIQHVSSKFRTIEPLLAERLGKAISRRRQLFNYRLADRTKLSQGLTHEGGDAETIASKHVYGDLRPYICLEKDCETPGREFSRRHQWMEHVRQIHWKLYSCPLACELEFSSPSECIKHVFRSHAVSVTTRDLDALVYLSQKPMDIKQGNPCPICAEMMRSTSQYQRHVGRHQEQLALFALPTVETDDKDERGGESDSSAESMDMISNQDERGDSNKQPKEPATSYSMLGTDEMTALPVNNLITSMTNGLTENFIPRDGIDREVITADICRYLENKALVRPGHYEVRKNKYIPVSPKFEANPASLKTLEPSKWPSSSGILYKRSSCLNHSE</sequence>
<accession>N1SBF8</accession>
<gene>
    <name evidence="3" type="ORF">FOC4_g10004794</name>
</gene>
<reference evidence="4" key="2">
    <citation type="journal article" date="2014" name="PLoS ONE">
        <title>Genome and Transcriptome Analysis of the Fungal Pathogen Fusarium oxysporum f. sp. cubense Causing Banana Vascular Wilt Disease.</title>
        <authorList>
            <person name="Guo L."/>
            <person name="Han L."/>
            <person name="Yang L."/>
            <person name="Zeng H."/>
            <person name="Fan D."/>
            <person name="Zhu Y."/>
            <person name="Feng Y."/>
            <person name="Wang G."/>
            <person name="Peng C."/>
            <person name="Jiang X."/>
            <person name="Zhou D."/>
            <person name="Ni P."/>
            <person name="Liang C."/>
            <person name="Liu L."/>
            <person name="Wang J."/>
            <person name="Mao C."/>
            <person name="Fang X."/>
            <person name="Peng M."/>
            <person name="Huang J."/>
        </authorList>
    </citation>
    <scope>NUCLEOTIDE SEQUENCE [LARGE SCALE GENOMIC DNA]</scope>
    <source>
        <strain evidence="4">race 4</strain>
    </source>
</reference>